<dbReference type="EMBL" id="GBRH01171117">
    <property type="protein sequence ID" value="JAE26779.1"/>
    <property type="molecule type" value="Transcribed_RNA"/>
</dbReference>
<proteinExistence type="predicted"/>
<reference evidence="1" key="2">
    <citation type="journal article" date="2015" name="Data Brief">
        <title>Shoot transcriptome of the giant reed, Arundo donax.</title>
        <authorList>
            <person name="Barrero R.A."/>
            <person name="Guerrero F.D."/>
            <person name="Moolhuijzen P."/>
            <person name="Goolsby J.A."/>
            <person name="Tidwell J."/>
            <person name="Bellgard S.E."/>
            <person name="Bellgard M.I."/>
        </authorList>
    </citation>
    <scope>NUCLEOTIDE SEQUENCE</scope>
    <source>
        <tissue evidence="1">Shoot tissue taken approximately 20 cm above the soil surface</tissue>
    </source>
</reference>
<organism evidence="1">
    <name type="scientific">Arundo donax</name>
    <name type="common">Giant reed</name>
    <name type="synonym">Donax arundinaceus</name>
    <dbReference type="NCBI Taxonomy" id="35708"/>
    <lineage>
        <taxon>Eukaryota</taxon>
        <taxon>Viridiplantae</taxon>
        <taxon>Streptophyta</taxon>
        <taxon>Embryophyta</taxon>
        <taxon>Tracheophyta</taxon>
        <taxon>Spermatophyta</taxon>
        <taxon>Magnoliopsida</taxon>
        <taxon>Liliopsida</taxon>
        <taxon>Poales</taxon>
        <taxon>Poaceae</taxon>
        <taxon>PACMAD clade</taxon>
        <taxon>Arundinoideae</taxon>
        <taxon>Arundineae</taxon>
        <taxon>Arundo</taxon>
    </lineage>
</organism>
<name>A0A0A9GTC0_ARUDO</name>
<reference evidence="1" key="1">
    <citation type="submission" date="2014-09" db="EMBL/GenBank/DDBJ databases">
        <authorList>
            <person name="Magalhaes I.L.F."/>
            <person name="Oliveira U."/>
            <person name="Santos F.R."/>
            <person name="Vidigal T.H.D.A."/>
            <person name="Brescovit A.D."/>
            <person name="Santos A.J."/>
        </authorList>
    </citation>
    <scope>NUCLEOTIDE SEQUENCE</scope>
    <source>
        <tissue evidence="1">Shoot tissue taken approximately 20 cm above the soil surface</tissue>
    </source>
</reference>
<accession>A0A0A9GTC0</accession>
<sequence>MKFLIRPSMVRHEGLLGRAVLRISARRPERHGTKIGPCLGRHGPYGLY</sequence>
<dbReference type="AlphaFoldDB" id="A0A0A9GTC0"/>
<protein>
    <submittedName>
        <fullName evidence="1">Uncharacterized protein</fullName>
    </submittedName>
</protein>
<evidence type="ECO:0000313" key="1">
    <source>
        <dbReference type="EMBL" id="JAE26779.1"/>
    </source>
</evidence>